<comment type="caution">
    <text evidence="8">The sequence shown here is derived from an EMBL/GenBank/DDBJ whole genome shotgun (WGS) entry which is preliminary data.</text>
</comment>
<accession>A0ABW8ZAC0</accession>
<keyword evidence="5" id="KW-0238">DNA-binding</keyword>
<evidence type="ECO:0000256" key="6">
    <source>
        <dbReference type="ARBA" id="ARBA00023163"/>
    </source>
</evidence>
<keyword evidence="9" id="KW-1185">Reference proteome</keyword>
<gene>
    <name evidence="8" type="ORF">PQR63_17090</name>
</gene>
<sequence>MKSKPADTAMPTALAQEPAKAQALAELQLRDASVRVTQARVSVMAALLSARSAVSHQDIQDQLVDMDRVTLYRALDCLTEAGLAHKIASDDRIFRYNAGAGAEHHDHGGHQHAPGHPQHQHGHFKCTRCARVFCLDGSGEAGFLESVLPSSGKHQTTAAQLQTALQKSLGKGFQSHEIELTIKGWCADCAD</sequence>
<feature type="region of interest" description="Disordered" evidence="7">
    <location>
        <begin position="101"/>
        <end position="121"/>
    </location>
</feature>
<evidence type="ECO:0000256" key="3">
    <source>
        <dbReference type="ARBA" id="ARBA00022833"/>
    </source>
</evidence>
<comment type="similarity">
    <text evidence="1">Belongs to the Fur family.</text>
</comment>
<dbReference type="InterPro" id="IPR002481">
    <property type="entry name" value="FUR"/>
</dbReference>
<reference evidence="8 9" key="1">
    <citation type="journal article" date="2024" name="Chem. Sci.">
        <title>Discovery of megapolipeptins by genome mining of a Burkholderiales bacteria collection.</title>
        <authorList>
            <person name="Paulo B.S."/>
            <person name="Recchia M.J.J."/>
            <person name="Lee S."/>
            <person name="Fergusson C.H."/>
            <person name="Romanowski S.B."/>
            <person name="Hernandez A."/>
            <person name="Krull N."/>
            <person name="Liu D.Y."/>
            <person name="Cavanagh H."/>
            <person name="Bos A."/>
            <person name="Gray C.A."/>
            <person name="Murphy B.T."/>
            <person name="Linington R.G."/>
            <person name="Eustaquio A.S."/>
        </authorList>
    </citation>
    <scope>NUCLEOTIDE SEQUENCE [LARGE SCALE GENOMIC DNA]</scope>
    <source>
        <strain evidence="8 9">RL21-008-BIB-B</strain>
    </source>
</reference>
<evidence type="ECO:0000256" key="5">
    <source>
        <dbReference type="ARBA" id="ARBA00023125"/>
    </source>
</evidence>
<dbReference type="InterPro" id="IPR036390">
    <property type="entry name" value="WH_DNA-bd_sf"/>
</dbReference>
<evidence type="ECO:0000313" key="8">
    <source>
        <dbReference type="EMBL" id="MFL9880119.1"/>
    </source>
</evidence>
<evidence type="ECO:0000256" key="7">
    <source>
        <dbReference type="SAM" id="MobiDB-lite"/>
    </source>
</evidence>
<dbReference type="PANTHER" id="PTHR33202:SF7">
    <property type="entry name" value="FERRIC UPTAKE REGULATION PROTEIN"/>
    <property type="match status" value="1"/>
</dbReference>
<evidence type="ECO:0000256" key="2">
    <source>
        <dbReference type="ARBA" id="ARBA00022491"/>
    </source>
</evidence>
<dbReference type="EMBL" id="JAQQFR010000011">
    <property type="protein sequence ID" value="MFL9880119.1"/>
    <property type="molecule type" value="Genomic_DNA"/>
</dbReference>
<dbReference type="Gene3D" id="3.30.1490.190">
    <property type="match status" value="1"/>
</dbReference>
<protein>
    <submittedName>
        <fullName evidence="8">Transcriptional repressor</fullName>
    </submittedName>
</protein>
<keyword evidence="2" id="KW-0678">Repressor</keyword>
<evidence type="ECO:0000256" key="4">
    <source>
        <dbReference type="ARBA" id="ARBA00023015"/>
    </source>
</evidence>
<dbReference type="PANTHER" id="PTHR33202">
    <property type="entry name" value="ZINC UPTAKE REGULATION PROTEIN"/>
    <property type="match status" value="1"/>
</dbReference>
<dbReference type="InterPro" id="IPR043135">
    <property type="entry name" value="Fur_C"/>
</dbReference>
<dbReference type="InterPro" id="IPR036388">
    <property type="entry name" value="WH-like_DNA-bd_sf"/>
</dbReference>
<keyword evidence="3" id="KW-0862">Zinc</keyword>
<keyword evidence="6" id="KW-0804">Transcription</keyword>
<organism evidence="8 9">
    <name type="scientific">Herbaspirillum rhizosphaerae</name>
    <dbReference type="NCBI Taxonomy" id="346179"/>
    <lineage>
        <taxon>Bacteria</taxon>
        <taxon>Pseudomonadati</taxon>
        <taxon>Pseudomonadota</taxon>
        <taxon>Betaproteobacteria</taxon>
        <taxon>Burkholderiales</taxon>
        <taxon>Oxalobacteraceae</taxon>
        <taxon>Herbaspirillum</taxon>
    </lineage>
</organism>
<dbReference type="Gene3D" id="1.10.10.10">
    <property type="entry name" value="Winged helix-like DNA-binding domain superfamily/Winged helix DNA-binding domain"/>
    <property type="match status" value="1"/>
</dbReference>
<dbReference type="Pfam" id="PF01475">
    <property type="entry name" value="FUR"/>
    <property type="match status" value="1"/>
</dbReference>
<dbReference type="Proteomes" id="UP001629214">
    <property type="component" value="Unassembled WGS sequence"/>
</dbReference>
<evidence type="ECO:0000256" key="1">
    <source>
        <dbReference type="ARBA" id="ARBA00007957"/>
    </source>
</evidence>
<proteinExistence type="inferred from homology"/>
<name>A0ABW8ZAC0_9BURK</name>
<evidence type="ECO:0000313" key="9">
    <source>
        <dbReference type="Proteomes" id="UP001629214"/>
    </source>
</evidence>
<keyword evidence="4" id="KW-0805">Transcription regulation</keyword>
<dbReference type="RefSeq" id="WP_408169193.1">
    <property type="nucleotide sequence ID" value="NZ_JAQQFR010000011.1"/>
</dbReference>
<dbReference type="SUPFAM" id="SSF46785">
    <property type="entry name" value="Winged helix' DNA-binding domain"/>
    <property type="match status" value="1"/>
</dbReference>